<dbReference type="OMA" id="MQYEMQK"/>
<keyword evidence="4" id="KW-1185">Reference proteome</keyword>
<dbReference type="Gene3D" id="1.10.8.140">
    <property type="entry name" value="PDCD5-like"/>
    <property type="match status" value="1"/>
</dbReference>
<dbReference type="STRING" id="1169540.A0A0G4EEH7"/>
<dbReference type="FunCoup" id="A0A0G4EEH7">
    <property type="interactions" value="227"/>
</dbReference>
<dbReference type="Pfam" id="PF01984">
    <property type="entry name" value="dsDNA_bind"/>
    <property type="match status" value="1"/>
</dbReference>
<organism evidence="3 4">
    <name type="scientific">Vitrella brassicaformis (strain CCMP3155)</name>
    <dbReference type="NCBI Taxonomy" id="1169540"/>
    <lineage>
        <taxon>Eukaryota</taxon>
        <taxon>Sar</taxon>
        <taxon>Alveolata</taxon>
        <taxon>Colpodellida</taxon>
        <taxon>Vitrellaceae</taxon>
        <taxon>Vitrella</taxon>
    </lineage>
</organism>
<dbReference type="OrthoDB" id="10252486at2759"/>
<dbReference type="InterPro" id="IPR036883">
    <property type="entry name" value="PDCD5-like_sf"/>
</dbReference>
<evidence type="ECO:0000256" key="1">
    <source>
        <dbReference type="ARBA" id="ARBA00010490"/>
    </source>
</evidence>
<feature type="region of interest" description="Disordered" evidence="2">
    <location>
        <begin position="1"/>
        <end position="43"/>
    </location>
</feature>
<dbReference type="GO" id="GO:0005829">
    <property type="term" value="C:cytosol"/>
    <property type="evidence" value="ECO:0007669"/>
    <property type="project" value="TreeGrafter"/>
</dbReference>
<sequence>MGDEVDTIRKQRLAQMQQMQHQQQRADHQQQQQQQQQREEAEERRRVILRAVLEPDAAERLNRIALVKPDKARQVENTILSMAQSGRLAGKVSEDALIGLLEKVQETTQKNTSGVKWKRDRDFAEDDDDF</sequence>
<dbReference type="Proteomes" id="UP000041254">
    <property type="component" value="Unassembled WGS sequence"/>
</dbReference>
<evidence type="ECO:0008006" key="5">
    <source>
        <dbReference type="Google" id="ProtNLM"/>
    </source>
</evidence>
<evidence type="ECO:0000313" key="3">
    <source>
        <dbReference type="EMBL" id="CEL93774.1"/>
    </source>
</evidence>
<dbReference type="InParanoid" id="A0A0G4EEH7"/>
<accession>A0A0G4EEH7</accession>
<dbReference type="EMBL" id="CDMY01000189">
    <property type="protein sequence ID" value="CEL93774.1"/>
    <property type="molecule type" value="Genomic_DNA"/>
</dbReference>
<dbReference type="PANTHER" id="PTHR10840">
    <property type="entry name" value="PROGRAMMED CELL DEATH PROTEIN 5"/>
    <property type="match status" value="1"/>
</dbReference>
<name>A0A0G4EEH7_VITBC</name>
<proteinExistence type="inferred from homology"/>
<reference evidence="3 4" key="1">
    <citation type="submission" date="2014-11" db="EMBL/GenBank/DDBJ databases">
        <authorList>
            <person name="Zhu J."/>
            <person name="Qi W."/>
            <person name="Song R."/>
        </authorList>
    </citation>
    <scope>NUCLEOTIDE SEQUENCE [LARGE SCALE GENOMIC DNA]</scope>
</reference>
<dbReference type="InterPro" id="IPR002836">
    <property type="entry name" value="PDCD5-like"/>
</dbReference>
<evidence type="ECO:0000256" key="2">
    <source>
        <dbReference type="SAM" id="MobiDB-lite"/>
    </source>
</evidence>
<dbReference type="PIRSF" id="PIRSF015730">
    <property type="entry name" value="TFAR19"/>
    <property type="match status" value="1"/>
</dbReference>
<feature type="region of interest" description="Disordered" evidence="2">
    <location>
        <begin position="109"/>
        <end position="130"/>
    </location>
</feature>
<dbReference type="GO" id="GO:0003677">
    <property type="term" value="F:DNA binding"/>
    <property type="evidence" value="ECO:0007669"/>
    <property type="project" value="InterPro"/>
</dbReference>
<dbReference type="PhylomeDB" id="A0A0G4EEH7"/>
<gene>
    <name evidence="3" type="ORF">Vbra_7111</name>
</gene>
<protein>
    <recommendedName>
        <fullName evidence="5">Programmed cell death protein 5</fullName>
    </recommendedName>
</protein>
<feature type="compositionally biased region" description="Low complexity" evidence="2">
    <location>
        <begin position="13"/>
        <end position="36"/>
    </location>
</feature>
<evidence type="ECO:0000313" key="4">
    <source>
        <dbReference type="Proteomes" id="UP000041254"/>
    </source>
</evidence>
<dbReference type="SUPFAM" id="SSF46950">
    <property type="entry name" value="Double-stranded DNA-binding domain"/>
    <property type="match status" value="1"/>
</dbReference>
<dbReference type="VEuPathDB" id="CryptoDB:Vbra_7111"/>
<dbReference type="AlphaFoldDB" id="A0A0G4EEH7"/>
<comment type="similarity">
    <text evidence="1">Belongs to the PDCD5 family.</text>
</comment>
<dbReference type="PANTHER" id="PTHR10840:SF0">
    <property type="entry name" value="PROGRAMMED CELL DEATH PROTEIN 5"/>
    <property type="match status" value="1"/>
</dbReference>